<evidence type="ECO:0000256" key="1">
    <source>
        <dbReference type="SAM" id="MobiDB-lite"/>
    </source>
</evidence>
<sequence>MLDPNFAALDEEEQAANNALPISPLADITTHENIPQVTGTPQVTNAVQIQGTPQFRGGVAGHGTIPQPYPPAVPPPGMGHNAGFMGEQPSAHMPSARQPPETPLPPSMIPRTARSLRDQKWLRIGLISGLVLVIFLLGGMGLTLISSTPALSLDGGTTVAQGGTLHLSGSHFLSGGTVILTLDHTTPLYSAYHSPENTITSSHLYTINTLLLNNRITQRTIAGNSIKVSKDGSFRVNIQVGLDWKLGDHSIQANEGSGARIASLAFTVTQPTPVPSEETVTPTKIETITPTTKTDSPGIPPSITAVVTPQTLVASGLSGVAPGLLTFGPANEGDQQASTSGVVLATTGTALITWNASWDQKQAPWLQMKPTTGQIQAPASQKIAVSASPANLKAGTYKALITFTNTLNAQTVTLNVVLTIQASCLKATPTSLAFTSTIGAADPTPQTVTINTCGQASKWSATTSANSTWLSIKPTSGAIAQNGTQDVAVAVTSQKLAAGSYQGQVVLSNGTTQVTIPITLTIQSAPQLAVSQSSITVAKMCQLSAGTWTCTETLSSSSTQVSLDWTASSNASGTVTMTPTSGTIANGQTTSVSIAIPTASCAANFTLTFTGPANSVAVPIDCSNTQETPQVK</sequence>
<dbReference type="AlphaFoldDB" id="A0A8J3N768"/>
<feature type="region of interest" description="Disordered" evidence="1">
    <location>
        <begin position="60"/>
        <end position="110"/>
    </location>
</feature>
<evidence type="ECO:0000256" key="2">
    <source>
        <dbReference type="SAM" id="Phobius"/>
    </source>
</evidence>
<reference evidence="4" key="1">
    <citation type="submission" date="2020-10" db="EMBL/GenBank/DDBJ databases">
        <title>Taxonomic study of unclassified bacteria belonging to the class Ktedonobacteria.</title>
        <authorList>
            <person name="Yabe S."/>
            <person name="Wang C.M."/>
            <person name="Zheng Y."/>
            <person name="Sakai Y."/>
            <person name="Cavaletti L."/>
            <person name="Monciardini P."/>
            <person name="Donadio S."/>
        </authorList>
    </citation>
    <scope>NUCLEOTIDE SEQUENCE</scope>
    <source>
        <strain evidence="4">ID150040</strain>
    </source>
</reference>
<evidence type="ECO:0000259" key="3">
    <source>
        <dbReference type="Pfam" id="PF19190"/>
    </source>
</evidence>
<protein>
    <recommendedName>
        <fullName evidence="3">BACON domain-containing protein</fullName>
    </recommendedName>
</protein>
<keyword evidence="2" id="KW-1133">Transmembrane helix</keyword>
<organism evidence="4 5">
    <name type="scientific">Reticulibacter mediterranei</name>
    <dbReference type="NCBI Taxonomy" id="2778369"/>
    <lineage>
        <taxon>Bacteria</taxon>
        <taxon>Bacillati</taxon>
        <taxon>Chloroflexota</taxon>
        <taxon>Ktedonobacteria</taxon>
        <taxon>Ktedonobacterales</taxon>
        <taxon>Reticulibacteraceae</taxon>
        <taxon>Reticulibacter</taxon>
    </lineage>
</organism>
<evidence type="ECO:0000313" key="4">
    <source>
        <dbReference type="EMBL" id="GHO96842.1"/>
    </source>
</evidence>
<accession>A0A8J3N768</accession>
<dbReference type="EMBL" id="BNJK01000001">
    <property type="protein sequence ID" value="GHO96842.1"/>
    <property type="molecule type" value="Genomic_DNA"/>
</dbReference>
<dbReference type="Proteomes" id="UP000597444">
    <property type="component" value="Unassembled WGS sequence"/>
</dbReference>
<keyword evidence="5" id="KW-1185">Reference proteome</keyword>
<feature type="domain" description="BACON" evidence="3">
    <location>
        <begin position="425"/>
        <end position="520"/>
    </location>
</feature>
<keyword evidence="2" id="KW-0812">Transmembrane</keyword>
<evidence type="ECO:0000313" key="5">
    <source>
        <dbReference type="Proteomes" id="UP000597444"/>
    </source>
</evidence>
<feature type="transmembrane region" description="Helical" evidence="2">
    <location>
        <begin position="121"/>
        <end position="145"/>
    </location>
</feature>
<feature type="domain" description="BACON" evidence="3">
    <location>
        <begin position="332"/>
        <end position="415"/>
    </location>
</feature>
<dbReference type="Pfam" id="PF19190">
    <property type="entry name" value="BACON_2"/>
    <property type="match status" value="2"/>
</dbReference>
<gene>
    <name evidence="4" type="ORF">KSF_068900</name>
</gene>
<proteinExistence type="predicted"/>
<keyword evidence="2" id="KW-0472">Membrane</keyword>
<dbReference type="InterPro" id="IPR024361">
    <property type="entry name" value="BACON"/>
</dbReference>
<feature type="compositionally biased region" description="Pro residues" evidence="1">
    <location>
        <begin position="67"/>
        <end position="77"/>
    </location>
</feature>
<name>A0A8J3N768_9CHLR</name>
<comment type="caution">
    <text evidence="4">The sequence shown here is derived from an EMBL/GenBank/DDBJ whole genome shotgun (WGS) entry which is preliminary data.</text>
</comment>